<organism evidence="1 2">
    <name type="scientific">Streptomyces longisporoflavus</name>
    <dbReference type="NCBI Taxonomy" id="28044"/>
    <lineage>
        <taxon>Bacteria</taxon>
        <taxon>Bacillati</taxon>
        <taxon>Actinomycetota</taxon>
        <taxon>Actinomycetes</taxon>
        <taxon>Kitasatosporales</taxon>
        <taxon>Streptomycetaceae</taxon>
        <taxon>Streptomyces</taxon>
    </lineage>
</organism>
<comment type="caution">
    <text evidence="1">The sequence shown here is derived from an EMBL/GenBank/DDBJ whole genome shotgun (WGS) entry which is preliminary data.</text>
</comment>
<proteinExistence type="predicted"/>
<keyword evidence="2" id="KW-1185">Reference proteome</keyword>
<evidence type="ECO:0000313" key="2">
    <source>
        <dbReference type="Proteomes" id="UP001610818"/>
    </source>
</evidence>
<protein>
    <recommendedName>
        <fullName evidence="3">STAS domain-containing protein</fullName>
    </recommendedName>
</protein>
<dbReference type="EMBL" id="JBIRGQ010000001">
    <property type="protein sequence ID" value="MFH8544532.1"/>
    <property type="molecule type" value="Genomic_DNA"/>
</dbReference>
<gene>
    <name evidence="1" type="ORF">ACH4F9_05900</name>
</gene>
<name>A0ABW7QIB0_9ACTN</name>
<dbReference type="RefSeq" id="WP_397708365.1">
    <property type="nucleotide sequence ID" value="NZ_JBIRGN010000001.1"/>
</dbReference>
<evidence type="ECO:0000313" key="1">
    <source>
        <dbReference type="EMBL" id="MFH8544532.1"/>
    </source>
</evidence>
<accession>A0ABW7QIB0</accession>
<sequence>MRSYFSDDSLLIVPSGGFEGVRLFGEVLGSHKGALAVTLADQRRTTQEITVDLRGVRYLANSALETLVALANGLRPPQHLLIRATPELALRDRLAERGWDDIETLRLIDDD</sequence>
<evidence type="ECO:0008006" key="3">
    <source>
        <dbReference type="Google" id="ProtNLM"/>
    </source>
</evidence>
<reference evidence="1 2" key="1">
    <citation type="submission" date="2024-10" db="EMBL/GenBank/DDBJ databases">
        <title>The Natural Products Discovery Center: Release of the First 8490 Sequenced Strains for Exploring Actinobacteria Biosynthetic Diversity.</title>
        <authorList>
            <person name="Kalkreuter E."/>
            <person name="Kautsar S.A."/>
            <person name="Yang D."/>
            <person name="Bader C.D."/>
            <person name="Teijaro C.N."/>
            <person name="Fluegel L."/>
            <person name="Davis C.M."/>
            <person name="Simpson J.R."/>
            <person name="Lauterbach L."/>
            <person name="Steele A.D."/>
            <person name="Gui C."/>
            <person name="Meng S."/>
            <person name="Li G."/>
            <person name="Viehrig K."/>
            <person name="Ye F."/>
            <person name="Su P."/>
            <person name="Kiefer A.F."/>
            <person name="Nichols A."/>
            <person name="Cepeda A.J."/>
            <person name="Yan W."/>
            <person name="Fan B."/>
            <person name="Jiang Y."/>
            <person name="Adhikari A."/>
            <person name="Zheng C.-J."/>
            <person name="Schuster L."/>
            <person name="Cowan T.M."/>
            <person name="Smanski M.J."/>
            <person name="Chevrette M.G."/>
            <person name="De Carvalho L.P.S."/>
            <person name="Shen B."/>
        </authorList>
    </citation>
    <scope>NUCLEOTIDE SEQUENCE [LARGE SCALE GENOMIC DNA]</scope>
    <source>
        <strain evidence="1 2">NPDC017990</strain>
    </source>
</reference>
<dbReference type="Proteomes" id="UP001610818">
    <property type="component" value="Unassembled WGS sequence"/>
</dbReference>